<dbReference type="Pfam" id="PF24361">
    <property type="entry name" value="DUF7517"/>
    <property type="match status" value="1"/>
</dbReference>
<evidence type="ECO:0000313" key="2">
    <source>
        <dbReference type="Proteomes" id="UP000887569"/>
    </source>
</evidence>
<evidence type="ECO:0000313" key="3">
    <source>
        <dbReference type="WBParaSite" id="PgE033_g002_t04"/>
    </source>
</evidence>
<organism evidence="2 3">
    <name type="scientific">Parascaris univalens</name>
    <name type="common">Nematode worm</name>
    <dbReference type="NCBI Taxonomy" id="6257"/>
    <lineage>
        <taxon>Eukaryota</taxon>
        <taxon>Metazoa</taxon>
        <taxon>Ecdysozoa</taxon>
        <taxon>Nematoda</taxon>
        <taxon>Chromadorea</taxon>
        <taxon>Rhabditida</taxon>
        <taxon>Spirurina</taxon>
        <taxon>Ascaridomorpha</taxon>
        <taxon>Ascaridoidea</taxon>
        <taxon>Ascarididae</taxon>
        <taxon>Parascaris</taxon>
    </lineage>
</organism>
<keyword evidence="2" id="KW-1185">Reference proteome</keyword>
<protein>
    <recommendedName>
        <fullName evidence="1">DUF7517 domain-containing protein</fullName>
    </recommendedName>
</protein>
<name>A0A915A064_PARUN</name>
<feature type="domain" description="DUF7517" evidence="1">
    <location>
        <begin position="1"/>
        <end position="64"/>
    </location>
</feature>
<dbReference type="WBParaSite" id="PgE033_g002_t04">
    <property type="protein sequence ID" value="PgE033_g002_t04"/>
    <property type="gene ID" value="PgE033_g002"/>
</dbReference>
<dbReference type="Proteomes" id="UP000887569">
    <property type="component" value="Unplaced"/>
</dbReference>
<proteinExistence type="predicted"/>
<dbReference type="InterPro" id="IPR055939">
    <property type="entry name" value="DUF7517"/>
</dbReference>
<dbReference type="AlphaFoldDB" id="A0A915A064"/>
<evidence type="ECO:0000259" key="1">
    <source>
        <dbReference type="Pfam" id="PF24361"/>
    </source>
</evidence>
<sequence>ATQTDMDWLDKVLEQLELMGPLADDSGDHRSGSTARRVGGADCDIVKLADVIVMIVERRSARPV</sequence>
<reference evidence="3" key="1">
    <citation type="submission" date="2022-11" db="UniProtKB">
        <authorList>
            <consortium name="WormBaseParasite"/>
        </authorList>
    </citation>
    <scope>IDENTIFICATION</scope>
</reference>
<accession>A0A915A064</accession>